<accession>S7J3L2</accession>
<feature type="non-terminal residue" evidence="2">
    <location>
        <position position="30"/>
    </location>
</feature>
<dbReference type="HOGENOM" id="CLU_3407356_0_0_0"/>
<gene>
    <name evidence="2" type="ORF">CP10139811_1095</name>
</gene>
<keyword evidence="1" id="KW-0812">Transmembrane</keyword>
<feature type="transmembrane region" description="Helical" evidence="1">
    <location>
        <begin position="6"/>
        <end position="25"/>
    </location>
</feature>
<evidence type="ECO:0000256" key="1">
    <source>
        <dbReference type="SAM" id="Phobius"/>
    </source>
</evidence>
<dbReference type="Proteomes" id="UP000016200">
    <property type="component" value="Unassembled WGS sequence"/>
</dbReference>
<protein>
    <submittedName>
        <fullName evidence="2">Putative membrane protein</fullName>
    </submittedName>
</protein>
<keyword evidence="1" id="KW-1133">Transmembrane helix</keyword>
<evidence type="ECO:0000313" key="2">
    <source>
        <dbReference type="EMBL" id="EPP35019.1"/>
    </source>
</evidence>
<proteinExistence type="predicted"/>
<dbReference type="AlphaFoldDB" id="S7J3L2"/>
<reference evidence="2 3" key="1">
    <citation type="submission" date="2013-04" db="EMBL/GenBank/DDBJ databases">
        <title>Genome sequence of Chlamydia psittaci 10-1398/11.</title>
        <authorList>
            <person name="Huot-Creasy H."/>
            <person name="McCracken C.L."/>
            <person name="Humphries M."/>
            <person name="Sachse K."/>
            <person name="Laroucau K."/>
            <person name="Bavoil P."/>
            <person name="Myers G.S."/>
        </authorList>
    </citation>
    <scope>NUCLEOTIDE SEQUENCE [LARGE SCALE GENOMIC DNA]</scope>
    <source>
        <strain evidence="2 3">10_1398_11</strain>
    </source>
</reference>
<evidence type="ECO:0000313" key="3">
    <source>
        <dbReference type="Proteomes" id="UP000016200"/>
    </source>
</evidence>
<dbReference type="EMBL" id="ATNB01000116">
    <property type="protein sequence ID" value="EPP35019.1"/>
    <property type="molecule type" value="Genomic_DNA"/>
</dbReference>
<name>S7J3L2_9CHLA</name>
<sequence length="30" mass="3331">MVLPCLALLYCVPFLSFLCICRLLFSAAPL</sequence>
<keyword evidence="1" id="KW-0472">Membrane</keyword>
<comment type="caution">
    <text evidence="2">The sequence shown here is derived from an EMBL/GenBank/DDBJ whole genome shotgun (WGS) entry which is preliminary data.</text>
</comment>
<organism evidence="2 3">
    <name type="scientific">Chlamydia ibidis</name>
    <dbReference type="NCBI Taxonomy" id="1405396"/>
    <lineage>
        <taxon>Bacteria</taxon>
        <taxon>Pseudomonadati</taxon>
        <taxon>Chlamydiota</taxon>
        <taxon>Chlamydiia</taxon>
        <taxon>Chlamydiales</taxon>
        <taxon>Chlamydiaceae</taxon>
        <taxon>Chlamydia/Chlamydophila group</taxon>
        <taxon>Chlamydia</taxon>
    </lineage>
</organism>